<keyword evidence="9" id="KW-0347">Helicase</keyword>
<keyword evidence="10" id="KW-1185">Reference proteome</keyword>
<evidence type="ECO:0000256" key="3">
    <source>
        <dbReference type="ARBA" id="ARBA00022801"/>
    </source>
</evidence>
<comment type="similarity">
    <text evidence="5">Belongs to the helicase family. DinG subfamily.</text>
</comment>
<dbReference type="InterPro" id="IPR045028">
    <property type="entry name" value="DinG/Rad3-like"/>
</dbReference>
<dbReference type="RefSeq" id="WP_394850389.1">
    <property type="nucleotide sequence ID" value="NZ_CP089982.1"/>
</dbReference>
<keyword evidence="3" id="KW-0378">Hydrolase</keyword>
<gene>
    <name evidence="9" type="ORF">LZC95_23390</name>
</gene>
<dbReference type="InterPro" id="IPR011545">
    <property type="entry name" value="DEAD/DEAH_box_helicase_dom"/>
</dbReference>
<dbReference type="Pfam" id="PF13307">
    <property type="entry name" value="Helicase_C_2"/>
    <property type="match status" value="1"/>
</dbReference>
<evidence type="ECO:0000256" key="1">
    <source>
        <dbReference type="ARBA" id="ARBA00001966"/>
    </source>
</evidence>
<evidence type="ECO:0000256" key="2">
    <source>
        <dbReference type="ARBA" id="ARBA00022741"/>
    </source>
</evidence>
<evidence type="ECO:0000313" key="10">
    <source>
        <dbReference type="Proteomes" id="UP001379533"/>
    </source>
</evidence>
<dbReference type="PROSITE" id="PS51193">
    <property type="entry name" value="HELICASE_ATP_BIND_2"/>
    <property type="match status" value="1"/>
</dbReference>
<organism evidence="9 10">
    <name type="scientific">Pendulispora brunnea</name>
    <dbReference type="NCBI Taxonomy" id="2905690"/>
    <lineage>
        <taxon>Bacteria</taxon>
        <taxon>Pseudomonadati</taxon>
        <taxon>Myxococcota</taxon>
        <taxon>Myxococcia</taxon>
        <taxon>Myxococcales</taxon>
        <taxon>Sorangiineae</taxon>
        <taxon>Pendulisporaceae</taxon>
        <taxon>Pendulispora</taxon>
    </lineage>
</organism>
<dbReference type="PANTHER" id="PTHR11472:SF34">
    <property type="entry name" value="REGULATOR OF TELOMERE ELONGATION HELICASE 1"/>
    <property type="match status" value="1"/>
</dbReference>
<comment type="cofactor">
    <cofactor evidence="1">
        <name>[4Fe-4S] cluster</name>
        <dbReference type="ChEBI" id="CHEBI:49883"/>
    </cofactor>
</comment>
<feature type="domain" description="Helicase ATP-binding" evidence="8">
    <location>
        <begin position="12"/>
        <end position="317"/>
    </location>
</feature>
<keyword evidence="4" id="KW-0067">ATP-binding</keyword>
<dbReference type="InterPro" id="IPR027417">
    <property type="entry name" value="P-loop_NTPase"/>
</dbReference>
<accession>A0ABZ2KM70</accession>
<name>A0ABZ2KM70_9BACT</name>
<dbReference type="Proteomes" id="UP001379533">
    <property type="component" value="Chromosome"/>
</dbReference>
<reference evidence="9 10" key="1">
    <citation type="submission" date="2021-12" db="EMBL/GenBank/DDBJ databases">
        <title>Discovery of the Pendulisporaceae a myxobacterial family with distinct sporulation behavior and unique specialized metabolism.</title>
        <authorList>
            <person name="Garcia R."/>
            <person name="Popoff A."/>
            <person name="Bader C.D."/>
            <person name="Loehr J."/>
            <person name="Walesch S."/>
            <person name="Walt C."/>
            <person name="Boldt J."/>
            <person name="Bunk B."/>
            <person name="Haeckl F.J.F.P.J."/>
            <person name="Gunesch A.P."/>
            <person name="Birkelbach J."/>
            <person name="Nuebel U."/>
            <person name="Pietschmann T."/>
            <person name="Bach T."/>
            <person name="Mueller R."/>
        </authorList>
    </citation>
    <scope>NUCLEOTIDE SEQUENCE [LARGE SCALE GENOMIC DNA]</scope>
    <source>
        <strain evidence="9 10">MSr12523</strain>
    </source>
</reference>
<evidence type="ECO:0000256" key="4">
    <source>
        <dbReference type="ARBA" id="ARBA00022840"/>
    </source>
</evidence>
<evidence type="ECO:0000313" key="9">
    <source>
        <dbReference type="EMBL" id="WXA99747.1"/>
    </source>
</evidence>
<dbReference type="PANTHER" id="PTHR11472">
    <property type="entry name" value="DNA REPAIR DEAD HELICASE RAD3/XP-D SUBFAMILY MEMBER"/>
    <property type="match status" value="1"/>
</dbReference>
<protein>
    <recommendedName>
        <fullName evidence="6">DNA 5'-3' helicase</fullName>
        <ecNumber evidence="6">5.6.2.3</ecNumber>
    </recommendedName>
</protein>
<dbReference type="InterPro" id="IPR014001">
    <property type="entry name" value="Helicase_ATP-bd"/>
</dbReference>
<dbReference type="GO" id="GO:0004386">
    <property type="term" value="F:helicase activity"/>
    <property type="evidence" value="ECO:0007669"/>
    <property type="project" value="UniProtKB-KW"/>
</dbReference>
<dbReference type="EMBL" id="CP089982">
    <property type="protein sequence ID" value="WXA99747.1"/>
    <property type="molecule type" value="Genomic_DNA"/>
</dbReference>
<keyword evidence="2" id="KW-0547">Nucleotide-binding</keyword>
<dbReference type="Gene3D" id="3.40.50.300">
    <property type="entry name" value="P-loop containing nucleotide triphosphate hydrolases"/>
    <property type="match status" value="2"/>
</dbReference>
<dbReference type="EC" id="5.6.2.3" evidence="6"/>
<evidence type="ECO:0000256" key="6">
    <source>
        <dbReference type="ARBA" id="ARBA00044969"/>
    </source>
</evidence>
<comment type="catalytic activity">
    <reaction evidence="7">
        <text>ATP + H2O = ADP + phosphate + H(+)</text>
        <dbReference type="Rhea" id="RHEA:13065"/>
        <dbReference type="ChEBI" id="CHEBI:15377"/>
        <dbReference type="ChEBI" id="CHEBI:15378"/>
        <dbReference type="ChEBI" id="CHEBI:30616"/>
        <dbReference type="ChEBI" id="CHEBI:43474"/>
        <dbReference type="ChEBI" id="CHEBI:456216"/>
        <dbReference type="EC" id="5.6.2.3"/>
    </reaction>
</comment>
<sequence>MRVADVMGPGTALSRALGGYEPREGQLRMAQAVERALEIERPLFVEAGTGTGKTLAYLIPAALSGKKVIISTGTRALQDQIMSKDLPLVAQVLAPHGIRFRSAMMKGLSNYLCRRRFQELRETEAHRFALEMDLVHIEKWVPGSRTGDRVELSMLPDDSRAWFAVQSSTDTRIGKGCPYNDDCFVTQMKQEAEEADVVVVNHHLFFADLALRRGMAGSQLGGGRRADMASVIPAYDAVIFDEAHQLEDVATTFFGVRASSARVDALVRDALRTLTAAGRGEARGMLDRVEHAAHAFFRALPASRTAAGDLESRRPLTGQELEGPTYELFLKLLAAVDALATYADLFAREESIALIARRAGDLKRDLQQIVEGARAIGRGNPEDDEDPQALRNVAWVETREKSVAIGSSPVHVGGLLRGALFDRVSAVICTSATLATAGGFHFAKARLGATPDAEELVVASPFDYGSRAGFYVARDLPEPTNPAFEAAAAERIIELVEMTKGGAFVLATSNRAMKNLCGILRGRLREPILLQGEAPKQILLARFRELGNAVLVATMSFWEGVDVPGHALRLVVLDKIPFAVPTDPLVASRSAEVERQGGNPFSQYSVPAAAILLKQGFGRLLRTRKDGGVIALLDRRATTKGYGRMLLSSLPPARRLGTMDDVRAFWRELALLE</sequence>
<dbReference type="SMART" id="SM00487">
    <property type="entry name" value="DEXDc"/>
    <property type="match status" value="1"/>
</dbReference>
<dbReference type="SUPFAM" id="SSF52540">
    <property type="entry name" value="P-loop containing nucleoside triphosphate hydrolases"/>
    <property type="match status" value="2"/>
</dbReference>
<dbReference type="SMART" id="SM00491">
    <property type="entry name" value="HELICc2"/>
    <property type="match status" value="1"/>
</dbReference>
<evidence type="ECO:0000259" key="8">
    <source>
        <dbReference type="PROSITE" id="PS51193"/>
    </source>
</evidence>
<evidence type="ECO:0000256" key="5">
    <source>
        <dbReference type="ARBA" id="ARBA00038058"/>
    </source>
</evidence>
<proteinExistence type="inferred from homology"/>
<evidence type="ECO:0000256" key="7">
    <source>
        <dbReference type="ARBA" id="ARBA00048954"/>
    </source>
</evidence>
<dbReference type="Pfam" id="PF00270">
    <property type="entry name" value="DEAD"/>
    <property type="match status" value="1"/>
</dbReference>
<dbReference type="InterPro" id="IPR006555">
    <property type="entry name" value="ATP-dep_Helicase_C"/>
</dbReference>
<dbReference type="InterPro" id="IPR014013">
    <property type="entry name" value="Helic_SF1/SF2_ATP-bd_DinG/Rad3"/>
</dbReference>